<sequence>MKLTTSRSHDLRYHVLPHASYSRELVTSDYNFFKNMRKWLTGMEFASNDEVTVGTTACYVELDKSYNMDKVERLEHQWTKCIMLKGNFAQK</sequence>
<organism evidence="1 2">
    <name type="scientific">Araneus ventricosus</name>
    <name type="common">Orbweaver spider</name>
    <name type="synonym">Epeira ventricosa</name>
    <dbReference type="NCBI Taxonomy" id="182803"/>
    <lineage>
        <taxon>Eukaryota</taxon>
        <taxon>Metazoa</taxon>
        <taxon>Ecdysozoa</taxon>
        <taxon>Arthropoda</taxon>
        <taxon>Chelicerata</taxon>
        <taxon>Arachnida</taxon>
        <taxon>Araneae</taxon>
        <taxon>Araneomorphae</taxon>
        <taxon>Entelegynae</taxon>
        <taxon>Araneoidea</taxon>
        <taxon>Araneidae</taxon>
        <taxon>Araneus</taxon>
    </lineage>
</organism>
<gene>
    <name evidence="1" type="ORF">AVEN_138025_1</name>
</gene>
<dbReference type="PANTHER" id="PTHR46060">
    <property type="entry name" value="MARINER MOS1 TRANSPOSASE-LIKE PROTEIN"/>
    <property type="match status" value="1"/>
</dbReference>
<dbReference type="OrthoDB" id="6435573at2759"/>
<dbReference type="GO" id="GO:0003676">
    <property type="term" value="F:nucleic acid binding"/>
    <property type="evidence" value="ECO:0007669"/>
    <property type="project" value="InterPro"/>
</dbReference>
<name>A0A4Y2S129_ARAVE</name>
<dbReference type="InterPro" id="IPR036397">
    <property type="entry name" value="RNaseH_sf"/>
</dbReference>
<keyword evidence="2" id="KW-1185">Reference proteome</keyword>
<dbReference type="EMBL" id="BGPR01019355">
    <property type="protein sequence ID" value="GBN81673.1"/>
    <property type="molecule type" value="Genomic_DNA"/>
</dbReference>
<protein>
    <submittedName>
        <fullName evidence="1">Uncharacterized protein</fullName>
    </submittedName>
</protein>
<proteinExistence type="predicted"/>
<comment type="caution">
    <text evidence="1">The sequence shown here is derived from an EMBL/GenBank/DDBJ whole genome shotgun (WGS) entry which is preliminary data.</text>
</comment>
<evidence type="ECO:0000313" key="1">
    <source>
        <dbReference type="EMBL" id="GBN81673.1"/>
    </source>
</evidence>
<dbReference type="Proteomes" id="UP000499080">
    <property type="component" value="Unassembled WGS sequence"/>
</dbReference>
<accession>A0A4Y2S129</accession>
<reference evidence="1 2" key="1">
    <citation type="journal article" date="2019" name="Sci. Rep.">
        <title>Orb-weaving spider Araneus ventricosus genome elucidates the spidroin gene catalogue.</title>
        <authorList>
            <person name="Kono N."/>
            <person name="Nakamura H."/>
            <person name="Ohtoshi R."/>
            <person name="Moran D.A.P."/>
            <person name="Shinohara A."/>
            <person name="Yoshida Y."/>
            <person name="Fujiwara M."/>
            <person name="Mori M."/>
            <person name="Tomita M."/>
            <person name="Arakawa K."/>
        </authorList>
    </citation>
    <scope>NUCLEOTIDE SEQUENCE [LARGE SCALE GENOMIC DNA]</scope>
</reference>
<dbReference type="PANTHER" id="PTHR46060:SF3">
    <property type="entry name" value="PROTEIN GVQW3"/>
    <property type="match status" value="1"/>
</dbReference>
<evidence type="ECO:0000313" key="2">
    <source>
        <dbReference type="Proteomes" id="UP000499080"/>
    </source>
</evidence>
<dbReference type="AlphaFoldDB" id="A0A4Y2S129"/>
<dbReference type="InterPro" id="IPR052709">
    <property type="entry name" value="Transposase-MT_Hybrid"/>
</dbReference>
<dbReference type="Gene3D" id="3.30.420.10">
    <property type="entry name" value="Ribonuclease H-like superfamily/Ribonuclease H"/>
    <property type="match status" value="1"/>
</dbReference>